<gene>
    <name evidence="8" type="ORF">HOP12_16200</name>
</gene>
<protein>
    <submittedName>
        <fullName evidence="8">Putative sulfate exporter family transporter</fullName>
    </submittedName>
</protein>
<feature type="transmembrane region" description="Helical" evidence="7">
    <location>
        <begin position="243"/>
        <end position="263"/>
    </location>
</feature>
<name>A0A849SPI0_UNCEI</name>
<dbReference type="GO" id="GO:0005886">
    <property type="term" value="C:plasma membrane"/>
    <property type="evidence" value="ECO:0007669"/>
    <property type="project" value="UniProtKB-SubCell"/>
</dbReference>
<feature type="transmembrane region" description="Helical" evidence="7">
    <location>
        <begin position="147"/>
        <end position="167"/>
    </location>
</feature>
<evidence type="ECO:0000256" key="1">
    <source>
        <dbReference type="ARBA" id="ARBA00004651"/>
    </source>
</evidence>
<evidence type="ECO:0000256" key="5">
    <source>
        <dbReference type="ARBA" id="ARBA00022989"/>
    </source>
</evidence>
<evidence type="ECO:0000313" key="8">
    <source>
        <dbReference type="EMBL" id="NOT35683.1"/>
    </source>
</evidence>
<evidence type="ECO:0000256" key="6">
    <source>
        <dbReference type="ARBA" id="ARBA00023136"/>
    </source>
</evidence>
<evidence type="ECO:0000256" key="2">
    <source>
        <dbReference type="ARBA" id="ARBA00007977"/>
    </source>
</evidence>
<evidence type="ECO:0000313" key="9">
    <source>
        <dbReference type="Proteomes" id="UP000580839"/>
    </source>
</evidence>
<evidence type="ECO:0000256" key="4">
    <source>
        <dbReference type="ARBA" id="ARBA00022692"/>
    </source>
</evidence>
<dbReference type="PANTHER" id="PTHR30106:SF2">
    <property type="entry name" value="UPF0324 INNER MEMBRANE PROTEIN YEIH"/>
    <property type="match status" value="1"/>
</dbReference>
<organism evidence="8 9">
    <name type="scientific">Eiseniibacteriota bacterium</name>
    <dbReference type="NCBI Taxonomy" id="2212470"/>
    <lineage>
        <taxon>Bacteria</taxon>
        <taxon>Candidatus Eiseniibacteriota</taxon>
    </lineage>
</organism>
<feature type="transmembrane region" description="Helical" evidence="7">
    <location>
        <begin position="212"/>
        <end position="231"/>
    </location>
</feature>
<dbReference type="PANTHER" id="PTHR30106">
    <property type="entry name" value="INNER MEMBRANE PROTEIN YEIH-RELATED"/>
    <property type="match status" value="1"/>
</dbReference>
<feature type="transmembrane region" description="Helical" evidence="7">
    <location>
        <begin position="84"/>
        <end position="105"/>
    </location>
</feature>
<proteinExistence type="inferred from homology"/>
<keyword evidence="3" id="KW-1003">Cell membrane</keyword>
<accession>A0A849SPI0</accession>
<comment type="caution">
    <text evidence="8">The sequence shown here is derived from an EMBL/GenBank/DDBJ whole genome shotgun (WGS) entry which is preliminary data.</text>
</comment>
<evidence type="ECO:0000256" key="3">
    <source>
        <dbReference type="ARBA" id="ARBA00022475"/>
    </source>
</evidence>
<evidence type="ECO:0000256" key="7">
    <source>
        <dbReference type="SAM" id="Phobius"/>
    </source>
</evidence>
<sequence length="326" mass="34038">MLLGIVLCVALATLGFVVADLPAVKQSLHVSALLLVILAGMLWKSLLPVPARAEPGIRFAQRPLLRWAVAGLGFRLSMGELWAIGGPALAVVLVSTSVALFAGWWIAERLRVPHKMALLLGVGGAICGASAVVAADSVVQGDKRDSAIALGVITLLGTIGIVVYPFAARALHMSDFVYGVWDGASLHEMAQVVAAGFGVSDEAARVATVVKLARIALLAPVVLLLGAVMRRHHEQTGVAKVSAVPWFLAVFVVCAVVNSLGVIPAKVLELIRRADLWLLCMGMAGVGLQTGFNDLREAGLAPVLAGAAQWVLLAGLSYGLAVWWCG</sequence>
<comment type="subcellular location">
    <subcellularLocation>
        <location evidence="1">Cell membrane</location>
        <topology evidence="1">Multi-pass membrane protein</topology>
    </subcellularLocation>
</comment>
<dbReference type="EMBL" id="JABFRW010000211">
    <property type="protein sequence ID" value="NOT35683.1"/>
    <property type="molecule type" value="Genomic_DNA"/>
</dbReference>
<keyword evidence="4 7" id="KW-0812">Transmembrane</keyword>
<reference evidence="8 9" key="1">
    <citation type="submission" date="2020-04" db="EMBL/GenBank/DDBJ databases">
        <title>Metagenomic profiling of ammonia- and methane-oxidizing microorganisms in a Dutch drinking water treatment plant.</title>
        <authorList>
            <person name="Poghosyan L."/>
            <person name="Leucker S."/>
        </authorList>
    </citation>
    <scope>NUCLEOTIDE SEQUENCE [LARGE SCALE GENOMIC DNA]</scope>
    <source>
        <strain evidence="8">S-RSF-IL-03</strain>
    </source>
</reference>
<dbReference type="Pfam" id="PF03601">
    <property type="entry name" value="Cons_hypoth698"/>
    <property type="match status" value="1"/>
</dbReference>
<feature type="transmembrane region" description="Helical" evidence="7">
    <location>
        <begin position="304"/>
        <end position="325"/>
    </location>
</feature>
<keyword evidence="5 7" id="KW-1133">Transmembrane helix</keyword>
<feature type="transmembrane region" description="Helical" evidence="7">
    <location>
        <begin position="275"/>
        <end position="292"/>
    </location>
</feature>
<feature type="transmembrane region" description="Helical" evidence="7">
    <location>
        <begin position="117"/>
        <end position="135"/>
    </location>
</feature>
<keyword evidence="6 7" id="KW-0472">Membrane</keyword>
<comment type="similarity">
    <text evidence="2">Belongs to the UPF0324 family.</text>
</comment>
<feature type="transmembrane region" description="Helical" evidence="7">
    <location>
        <begin position="29"/>
        <end position="47"/>
    </location>
</feature>
<dbReference type="Proteomes" id="UP000580839">
    <property type="component" value="Unassembled WGS sequence"/>
</dbReference>
<dbReference type="InterPro" id="IPR018383">
    <property type="entry name" value="UPF0324_pro"/>
</dbReference>
<dbReference type="AlphaFoldDB" id="A0A849SPI0"/>